<proteinExistence type="predicted"/>
<evidence type="ECO:0000256" key="1">
    <source>
        <dbReference type="SAM" id="MobiDB-lite"/>
    </source>
</evidence>
<accession>A0ABT1S271</accession>
<name>A0ABT1S271_9FIRM</name>
<evidence type="ECO:0000256" key="2">
    <source>
        <dbReference type="SAM" id="SignalP"/>
    </source>
</evidence>
<dbReference type="GeneID" id="90531267"/>
<feature type="signal peptide" evidence="2">
    <location>
        <begin position="1"/>
        <end position="21"/>
    </location>
</feature>
<dbReference type="Proteomes" id="UP001524473">
    <property type="component" value="Unassembled WGS sequence"/>
</dbReference>
<dbReference type="RefSeq" id="WP_066860783.1">
    <property type="nucleotide sequence ID" value="NZ_CABKVV010000010.1"/>
</dbReference>
<evidence type="ECO:0008006" key="5">
    <source>
        <dbReference type="Google" id="ProtNLM"/>
    </source>
</evidence>
<reference evidence="3 4" key="1">
    <citation type="submission" date="2022-06" db="EMBL/GenBank/DDBJ databases">
        <title>Isolation of gut microbiota from human fecal samples.</title>
        <authorList>
            <person name="Pamer E.G."/>
            <person name="Barat B."/>
            <person name="Waligurski E."/>
            <person name="Medina S."/>
            <person name="Paddock L."/>
            <person name="Mostad J."/>
        </authorList>
    </citation>
    <scope>NUCLEOTIDE SEQUENCE [LARGE SCALE GENOMIC DNA]</scope>
    <source>
        <strain evidence="3 4">DFI.9.73</strain>
    </source>
</reference>
<feature type="region of interest" description="Disordered" evidence="1">
    <location>
        <begin position="28"/>
        <end position="60"/>
    </location>
</feature>
<gene>
    <name evidence="3" type="ORF">NE695_11995</name>
</gene>
<protein>
    <recommendedName>
        <fullName evidence="5">Lipoprotein</fullName>
    </recommendedName>
</protein>
<organism evidence="3 4">
    <name type="scientific">Neglectibacter timonensis</name>
    <dbReference type="NCBI Taxonomy" id="1776382"/>
    <lineage>
        <taxon>Bacteria</taxon>
        <taxon>Bacillati</taxon>
        <taxon>Bacillota</taxon>
        <taxon>Clostridia</taxon>
        <taxon>Eubacteriales</taxon>
        <taxon>Oscillospiraceae</taxon>
        <taxon>Neglectibacter</taxon>
    </lineage>
</organism>
<dbReference type="PROSITE" id="PS51257">
    <property type="entry name" value="PROKAR_LIPOPROTEIN"/>
    <property type="match status" value="1"/>
</dbReference>
<sequence length="168" mass="17384">MKRFVSLAGALLLAGALVACGAGQGGESAPQTAVGSGAEQSFAPSEGEAPASSVPVQTSPAPRQMKELVFVQSDSGAEEGYEPTVRLLENGTFEFSAFCYDGTVRLTGTYTEEEDAYLLKPEATSAPEGAVGSELTEIRLEKAEGSVLYSGGSLGVTYDGAIFERAEE</sequence>
<keyword evidence="2" id="KW-0732">Signal</keyword>
<dbReference type="EMBL" id="JANFZH010000027">
    <property type="protein sequence ID" value="MCQ4840630.1"/>
    <property type="molecule type" value="Genomic_DNA"/>
</dbReference>
<evidence type="ECO:0000313" key="3">
    <source>
        <dbReference type="EMBL" id="MCQ4840630.1"/>
    </source>
</evidence>
<feature type="chain" id="PRO_5046588502" description="Lipoprotein" evidence="2">
    <location>
        <begin position="22"/>
        <end position="168"/>
    </location>
</feature>
<comment type="caution">
    <text evidence="3">The sequence shown here is derived from an EMBL/GenBank/DDBJ whole genome shotgun (WGS) entry which is preliminary data.</text>
</comment>
<feature type="compositionally biased region" description="Polar residues" evidence="1">
    <location>
        <begin position="29"/>
        <end position="43"/>
    </location>
</feature>
<keyword evidence="4" id="KW-1185">Reference proteome</keyword>
<evidence type="ECO:0000313" key="4">
    <source>
        <dbReference type="Proteomes" id="UP001524473"/>
    </source>
</evidence>